<protein>
    <submittedName>
        <fullName evidence="1">Uncharacterized protein</fullName>
    </submittedName>
</protein>
<gene>
    <name evidence="1" type="ORF">L210DRAFT_686710</name>
</gene>
<reference evidence="1" key="1">
    <citation type="submission" date="2019-10" db="EMBL/GenBank/DDBJ databases">
        <authorList>
            <consortium name="DOE Joint Genome Institute"/>
            <person name="Kuo A."/>
            <person name="Miyauchi S."/>
            <person name="Kiss E."/>
            <person name="Drula E."/>
            <person name="Kohler A."/>
            <person name="Sanchez-Garcia M."/>
            <person name="Andreopoulos B."/>
            <person name="Barry K.W."/>
            <person name="Bonito G."/>
            <person name="Buee M."/>
            <person name="Carver A."/>
            <person name="Chen C."/>
            <person name="Cichocki N."/>
            <person name="Clum A."/>
            <person name="Culley D."/>
            <person name="Crous P.W."/>
            <person name="Fauchery L."/>
            <person name="Girlanda M."/>
            <person name="Hayes R."/>
            <person name="Keri Z."/>
            <person name="LaButti K."/>
            <person name="Lipzen A."/>
            <person name="Lombard V."/>
            <person name="Magnuson J."/>
            <person name="Maillard F."/>
            <person name="Morin E."/>
            <person name="Murat C."/>
            <person name="Nolan M."/>
            <person name="Ohm R."/>
            <person name="Pangilinan J."/>
            <person name="Pereira M."/>
            <person name="Perotto S."/>
            <person name="Peter M."/>
            <person name="Riley R."/>
            <person name="Sitrit Y."/>
            <person name="Stielow B."/>
            <person name="Szollosi G."/>
            <person name="Zifcakova L."/>
            <person name="Stursova M."/>
            <person name="Spatafora J.W."/>
            <person name="Tedersoo L."/>
            <person name="Vaario L.-M."/>
            <person name="Yamada A."/>
            <person name="Yan M."/>
            <person name="Wang P."/>
            <person name="Xu J."/>
            <person name="Bruns T."/>
            <person name="Baldrian P."/>
            <person name="Vilgalys R."/>
            <person name="Henrissat B."/>
            <person name="Grigoriev I.V."/>
            <person name="Hibbett D."/>
            <person name="Nagy L.G."/>
            <person name="Martin F.M."/>
        </authorList>
    </citation>
    <scope>NUCLEOTIDE SEQUENCE</scope>
    <source>
        <strain evidence="1">BED1</strain>
    </source>
</reference>
<evidence type="ECO:0000313" key="1">
    <source>
        <dbReference type="EMBL" id="KAF8421529.1"/>
    </source>
</evidence>
<sequence length="100" mass="11434">MHHDAWCLTHVPSRRSCRTPLPASVSEQQGARLTVIQQRERDVLQARRVQDCTNRDLEKSGVHAMHIDIERKRRTLRDLAVWTPTKAVVSSYECGGNMQG</sequence>
<comment type="caution">
    <text evidence="1">The sequence shown here is derived from an EMBL/GenBank/DDBJ whole genome shotgun (WGS) entry which is preliminary data.</text>
</comment>
<reference evidence="1" key="2">
    <citation type="journal article" date="2020" name="Nat. Commun.">
        <title>Large-scale genome sequencing of mycorrhizal fungi provides insights into the early evolution of symbiotic traits.</title>
        <authorList>
            <person name="Miyauchi S."/>
            <person name="Kiss E."/>
            <person name="Kuo A."/>
            <person name="Drula E."/>
            <person name="Kohler A."/>
            <person name="Sanchez-Garcia M."/>
            <person name="Morin E."/>
            <person name="Andreopoulos B."/>
            <person name="Barry K.W."/>
            <person name="Bonito G."/>
            <person name="Buee M."/>
            <person name="Carver A."/>
            <person name="Chen C."/>
            <person name="Cichocki N."/>
            <person name="Clum A."/>
            <person name="Culley D."/>
            <person name="Crous P.W."/>
            <person name="Fauchery L."/>
            <person name="Girlanda M."/>
            <person name="Hayes R.D."/>
            <person name="Keri Z."/>
            <person name="LaButti K."/>
            <person name="Lipzen A."/>
            <person name="Lombard V."/>
            <person name="Magnuson J."/>
            <person name="Maillard F."/>
            <person name="Murat C."/>
            <person name="Nolan M."/>
            <person name="Ohm R.A."/>
            <person name="Pangilinan J."/>
            <person name="Pereira M.F."/>
            <person name="Perotto S."/>
            <person name="Peter M."/>
            <person name="Pfister S."/>
            <person name="Riley R."/>
            <person name="Sitrit Y."/>
            <person name="Stielow J.B."/>
            <person name="Szollosi G."/>
            <person name="Zifcakova L."/>
            <person name="Stursova M."/>
            <person name="Spatafora J.W."/>
            <person name="Tedersoo L."/>
            <person name="Vaario L.M."/>
            <person name="Yamada A."/>
            <person name="Yan M."/>
            <person name="Wang P."/>
            <person name="Xu J."/>
            <person name="Bruns T."/>
            <person name="Baldrian P."/>
            <person name="Vilgalys R."/>
            <person name="Dunand C."/>
            <person name="Henrissat B."/>
            <person name="Grigoriev I.V."/>
            <person name="Hibbett D."/>
            <person name="Nagy L.G."/>
            <person name="Martin F.M."/>
        </authorList>
    </citation>
    <scope>NUCLEOTIDE SEQUENCE</scope>
    <source>
        <strain evidence="1">BED1</strain>
    </source>
</reference>
<dbReference type="Proteomes" id="UP001194468">
    <property type="component" value="Unassembled WGS sequence"/>
</dbReference>
<keyword evidence="2" id="KW-1185">Reference proteome</keyword>
<proteinExistence type="predicted"/>
<name>A0AAD4BDG2_BOLED</name>
<dbReference type="EMBL" id="WHUW01000140">
    <property type="protein sequence ID" value="KAF8421529.1"/>
    <property type="molecule type" value="Genomic_DNA"/>
</dbReference>
<accession>A0AAD4BDG2</accession>
<evidence type="ECO:0000313" key="2">
    <source>
        <dbReference type="Proteomes" id="UP001194468"/>
    </source>
</evidence>
<dbReference type="AlphaFoldDB" id="A0AAD4BDG2"/>
<organism evidence="1 2">
    <name type="scientific">Boletus edulis BED1</name>
    <dbReference type="NCBI Taxonomy" id="1328754"/>
    <lineage>
        <taxon>Eukaryota</taxon>
        <taxon>Fungi</taxon>
        <taxon>Dikarya</taxon>
        <taxon>Basidiomycota</taxon>
        <taxon>Agaricomycotina</taxon>
        <taxon>Agaricomycetes</taxon>
        <taxon>Agaricomycetidae</taxon>
        <taxon>Boletales</taxon>
        <taxon>Boletineae</taxon>
        <taxon>Boletaceae</taxon>
        <taxon>Boletoideae</taxon>
        <taxon>Boletus</taxon>
    </lineage>
</organism>